<name>A0A392S2X3_9FABA</name>
<dbReference type="AlphaFoldDB" id="A0A392S2X3"/>
<feature type="non-terminal residue" evidence="2">
    <location>
        <position position="1"/>
    </location>
</feature>
<feature type="non-terminal residue" evidence="2">
    <location>
        <position position="113"/>
    </location>
</feature>
<dbReference type="PANTHER" id="PTHR31923:SF4">
    <property type="entry name" value="BSD DOMAIN-CONTAINING PROTEIN"/>
    <property type="match status" value="1"/>
</dbReference>
<feature type="region of interest" description="Disordered" evidence="1">
    <location>
        <begin position="13"/>
        <end position="37"/>
    </location>
</feature>
<proteinExistence type="predicted"/>
<dbReference type="EMBL" id="LXQA010314727">
    <property type="protein sequence ID" value="MCI43251.1"/>
    <property type="molecule type" value="Genomic_DNA"/>
</dbReference>
<reference evidence="2 3" key="1">
    <citation type="journal article" date="2018" name="Front. Plant Sci.">
        <title>Red Clover (Trifolium pratense) and Zigzag Clover (T. medium) - A Picture of Genomic Similarities and Differences.</title>
        <authorList>
            <person name="Dluhosova J."/>
            <person name="Istvanek J."/>
            <person name="Nedelnik J."/>
            <person name="Repkova J."/>
        </authorList>
    </citation>
    <scope>NUCLEOTIDE SEQUENCE [LARGE SCALE GENOMIC DNA]</scope>
    <source>
        <strain evidence="3">cv. 10/8</strain>
        <tissue evidence="2">Leaf</tissue>
    </source>
</reference>
<organism evidence="2 3">
    <name type="scientific">Trifolium medium</name>
    <dbReference type="NCBI Taxonomy" id="97028"/>
    <lineage>
        <taxon>Eukaryota</taxon>
        <taxon>Viridiplantae</taxon>
        <taxon>Streptophyta</taxon>
        <taxon>Embryophyta</taxon>
        <taxon>Tracheophyta</taxon>
        <taxon>Spermatophyta</taxon>
        <taxon>Magnoliopsida</taxon>
        <taxon>eudicotyledons</taxon>
        <taxon>Gunneridae</taxon>
        <taxon>Pentapetalae</taxon>
        <taxon>rosids</taxon>
        <taxon>fabids</taxon>
        <taxon>Fabales</taxon>
        <taxon>Fabaceae</taxon>
        <taxon>Papilionoideae</taxon>
        <taxon>50 kb inversion clade</taxon>
        <taxon>NPAAA clade</taxon>
        <taxon>Hologalegina</taxon>
        <taxon>IRL clade</taxon>
        <taxon>Trifolieae</taxon>
        <taxon>Trifolium</taxon>
    </lineage>
</organism>
<feature type="compositionally biased region" description="Basic and acidic residues" evidence="1">
    <location>
        <begin position="19"/>
        <end position="34"/>
    </location>
</feature>
<accession>A0A392S2X3</accession>
<dbReference type="Proteomes" id="UP000265520">
    <property type="component" value="Unassembled WGS sequence"/>
</dbReference>
<evidence type="ECO:0000313" key="3">
    <source>
        <dbReference type="Proteomes" id="UP000265520"/>
    </source>
</evidence>
<evidence type="ECO:0000313" key="2">
    <source>
        <dbReference type="EMBL" id="MCI43251.1"/>
    </source>
</evidence>
<sequence length="113" mass="12316">KSLSRQFWGVASFLAPPPDPDHDPNHDPQTRDSDPNLADEDVIAGIRSDFAEISGKFKSGISKLSGHKTVSEFTKIASSFLQIGSEEEYDLDGVVGVTEEVVSFARNLAMHPE</sequence>
<keyword evidence="3" id="KW-1185">Reference proteome</keyword>
<comment type="caution">
    <text evidence="2">The sequence shown here is derived from an EMBL/GenBank/DDBJ whole genome shotgun (WGS) entry which is preliminary data.</text>
</comment>
<protein>
    <submittedName>
        <fullName evidence="2">BSD domain containing protein</fullName>
    </submittedName>
</protein>
<dbReference type="PANTHER" id="PTHR31923">
    <property type="entry name" value="BSD DOMAIN-CONTAINING PROTEIN"/>
    <property type="match status" value="1"/>
</dbReference>
<evidence type="ECO:0000256" key="1">
    <source>
        <dbReference type="SAM" id="MobiDB-lite"/>
    </source>
</evidence>